<dbReference type="AlphaFoldDB" id="A0AAD1X2G6"/>
<dbReference type="EMBL" id="OW995941">
    <property type="protein sequence ID" value="CAH6600232.1"/>
    <property type="molecule type" value="Genomic_DNA"/>
</dbReference>
<evidence type="ECO:0000313" key="2">
    <source>
        <dbReference type="Proteomes" id="UP000789647"/>
    </source>
</evidence>
<dbReference type="Proteomes" id="UP000789647">
    <property type="component" value="Chromosome"/>
</dbReference>
<evidence type="ECO:0000313" key="1">
    <source>
        <dbReference type="EMBL" id="CAH6600232.1"/>
    </source>
</evidence>
<protein>
    <submittedName>
        <fullName evidence="1">Uncharacterized protein</fullName>
    </submittedName>
</protein>
<gene>
    <name evidence="1" type="ORF">AI2935V1_3207</name>
</gene>
<accession>A0AAD1X2G6</accession>
<dbReference type="RefSeq" id="WP_230138025.1">
    <property type="nucleotide sequence ID" value="NZ_OW995941.1"/>
</dbReference>
<name>A0AAD1X2G6_CITFR</name>
<organism evidence="1 2">
    <name type="scientific">Citrobacter freundii</name>
    <dbReference type="NCBI Taxonomy" id="546"/>
    <lineage>
        <taxon>Bacteria</taxon>
        <taxon>Pseudomonadati</taxon>
        <taxon>Pseudomonadota</taxon>
        <taxon>Gammaproteobacteria</taxon>
        <taxon>Enterobacterales</taxon>
        <taxon>Enterobacteriaceae</taxon>
        <taxon>Citrobacter</taxon>
        <taxon>Citrobacter freundii complex</taxon>
    </lineage>
</organism>
<proteinExistence type="predicted"/>
<sequence>MSRSGSLDLINEVEENLLIMKQNQEIKPVKVKSMLEHLRSALEYCANDTFDKHQGKNISQRPDIYFPYGEQKFIDNFFTKKLKISNPHSSPLYNVYNSIQDRQSNSSWLGMMCNLTNEVKHRNPIPLKEDNVVTGMEVSALGFNLLKVDNDSTVSFKNTIVDGQRITDFTITKGNLESADNGVPININITQEKKIRFHGIEYEVIPFIQLCTTEIKNFINTVYDILDDMN</sequence>
<reference evidence="1" key="1">
    <citation type="submission" date="2022-05" db="EMBL/GenBank/DDBJ databases">
        <authorList>
            <person name="Alioto T."/>
            <person name="Alioto T."/>
            <person name="Gomez Garrido J."/>
        </authorList>
    </citation>
    <scope>NUCLEOTIDE SEQUENCE</scope>
    <source>
        <strain evidence="1">112</strain>
    </source>
</reference>